<evidence type="ECO:0000313" key="2">
    <source>
        <dbReference type="EMBL" id="PKI73118.1"/>
    </source>
</evidence>
<sequence length="81" mass="9094">MFEFEEGEKACLLPKCGYSFHIESVVQSPKAKSKLERPFPSLIPIQALAFARIRNLIKALVFVSVSISNASNRRLIEALLM</sequence>
<dbReference type="Proteomes" id="UP000197138">
    <property type="component" value="Unassembled WGS sequence"/>
</dbReference>
<evidence type="ECO:0000313" key="4">
    <source>
        <dbReference type="Proteomes" id="UP000233551"/>
    </source>
</evidence>
<keyword evidence="4" id="KW-1185">Reference proteome</keyword>
<name>A0A218WH38_PUNGR</name>
<reference evidence="3" key="1">
    <citation type="journal article" date="2017" name="Plant J.">
        <title>The pomegranate (Punica granatum L.) genome and the genomics of punicalagin biosynthesis.</title>
        <authorList>
            <person name="Qin G."/>
            <person name="Xu C."/>
            <person name="Ming R."/>
            <person name="Tang H."/>
            <person name="Guyot R."/>
            <person name="Kramer E.M."/>
            <person name="Hu Y."/>
            <person name="Yi X."/>
            <person name="Qi Y."/>
            <person name="Xu X."/>
            <person name="Gao Z."/>
            <person name="Pan H."/>
            <person name="Jian J."/>
            <person name="Tian Y."/>
            <person name="Yue Z."/>
            <person name="Xu Y."/>
        </authorList>
    </citation>
    <scope>NUCLEOTIDE SEQUENCE [LARGE SCALE GENOMIC DNA]</scope>
    <source>
        <strain evidence="3">cv. Dabenzi</strain>
    </source>
</reference>
<reference evidence="2 4" key="3">
    <citation type="submission" date="2017-11" db="EMBL/GenBank/DDBJ databases">
        <title>De-novo sequencing of pomegranate (Punica granatum L.) genome.</title>
        <authorList>
            <person name="Akparov Z."/>
            <person name="Amiraslanov A."/>
            <person name="Hajiyeva S."/>
            <person name="Abbasov M."/>
            <person name="Kaur K."/>
            <person name="Hamwieh A."/>
            <person name="Solovyev V."/>
            <person name="Salamov A."/>
            <person name="Braich B."/>
            <person name="Kosarev P."/>
            <person name="Mahmoud A."/>
            <person name="Hajiyev E."/>
            <person name="Babayeva S."/>
            <person name="Izzatullayeva V."/>
            <person name="Mammadov A."/>
            <person name="Mammadov A."/>
            <person name="Sharifova S."/>
            <person name="Ojaghi J."/>
            <person name="Eynullazada K."/>
            <person name="Bayramov B."/>
            <person name="Abdulazimova A."/>
            <person name="Shahmuradov I."/>
        </authorList>
    </citation>
    <scope>NUCLEOTIDE SEQUENCE [LARGE SCALE GENOMIC DNA]</scope>
    <source>
        <strain evidence="2">AG2017</strain>
        <strain evidence="4">cv. AG2017</strain>
        <tissue evidence="2">Leaf</tissue>
    </source>
</reference>
<evidence type="ECO:0000313" key="1">
    <source>
        <dbReference type="EMBL" id="OWM71332.1"/>
    </source>
</evidence>
<proteinExistence type="predicted"/>
<accession>A0A218WH38</accession>
<comment type="caution">
    <text evidence="1">The sequence shown here is derived from an EMBL/GenBank/DDBJ whole genome shotgun (WGS) entry which is preliminary data.</text>
</comment>
<gene>
    <name evidence="1" type="ORF">CDL15_Pgr011461</name>
    <name evidence="2" type="ORF">CRG98_006526</name>
</gene>
<reference evidence="1" key="2">
    <citation type="submission" date="2017-06" db="EMBL/GenBank/DDBJ databases">
        <title>The pomegranate genome and the genomics of punicalagin biosynthesis.</title>
        <authorList>
            <person name="Xu C."/>
        </authorList>
    </citation>
    <scope>NUCLEOTIDE SEQUENCE [LARGE SCALE GENOMIC DNA]</scope>
    <source>
        <tissue evidence="1">Fresh leaf</tissue>
    </source>
</reference>
<dbReference type="EMBL" id="MTKT01004486">
    <property type="protein sequence ID" value="OWM71332.1"/>
    <property type="molecule type" value="Genomic_DNA"/>
</dbReference>
<dbReference type="Proteomes" id="UP000233551">
    <property type="component" value="Unassembled WGS sequence"/>
</dbReference>
<evidence type="ECO:0000313" key="3">
    <source>
        <dbReference type="Proteomes" id="UP000197138"/>
    </source>
</evidence>
<dbReference type="EMBL" id="PGOL01000291">
    <property type="protein sequence ID" value="PKI73118.1"/>
    <property type="molecule type" value="Genomic_DNA"/>
</dbReference>
<organism evidence="1 3">
    <name type="scientific">Punica granatum</name>
    <name type="common">Pomegranate</name>
    <dbReference type="NCBI Taxonomy" id="22663"/>
    <lineage>
        <taxon>Eukaryota</taxon>
        <taxon>Viridiplantae</taxon>
        <taxon>Streptophyta</taxon>
        <taxon>Embryophyta</taxon>
        <taxon>Tracheophyta</taxon>
        <taxon>Spermatophyta</taxon>
        <taxon>Magnoliopsida</taxon>
        <taxon>eudicotyledons</taxon>
        <taxon>Gunneridae</taxon>
        <taxon>Pentapetalae</taxon>
        <taxon>rosids</taxon>
        <taxon>malvids</taxon>
        <taxon>Myrtales</taxon>
        <taxon>Lythraceae</taxon>
        <taxon>Punica</taxon>
    </lineage>
</organism>
<protein>
    <submittedName>
        <fullName evidence="1">Uncharacterized protein</fullName>
    </submittedName>
</protein>
<dbReference type="AlphaFoldDB" id="A0A218WH38"/>